<feature type="compositionally biased region" description="Gly residues" evidence="1">
    <location>
        <begin position="145"/>
        <end position="158"/>
    </location>
</feature>
<dbReference type="OrthoDB" id="5919059at2"/>
<dbReference type="AlphaFoldDB" id="A0A4Q5KIT0"/>
<evidence type="ECO:0000256" key="2">
    <source>
        <dbReference type="SAM" id="SignalP"/>
    </source>
</evidence>
<feature type="signal peptide" evidence="2">
    <location>
        <begin position="1"/>
        <end position="21"/>
    </location>
</feature>
<dbReference type="RefSeq" id="WP_130087407.1">
    <property type="nucleotide sequence ID" value="NZ_SEZJ01000008.1"/>
</dbReference>
<evidence type="ECO:0008006" key="5">
    <source>
        <dbReference type="Google" id="ProtNLM"/>
    </source>
</evidence>
<keyword evidence="2" id="KW-0732">Signal</keyword>
<dbReference type="GeneID" id="56275511"/>
<feature type="chain" id="PRO_5020282345" description="DUF2999 family protein" evidence="2">
    <location>
        <begin position="22"/>
        <end position="158"/>
    </location>
</feature>
<gene>
    <name evidence="3" type="ORF">ERW49_10645</name>
</gene>
<comment type="caution">
    <text evidence="3">The sequence shown here is derived from an EMBL/GenBank/DDBJ whole genome shotgun (WGS) entry which is preliminary data.</text>
</comment>
<accession>A0A4Q5KIT0</accession>
<organism evidence="3 4">
    <name type="scientific">Aliivibrio finisterrensis</name>
    <dbReference type="NCBI Taxonomy" id="511998"/>
    <lineage>
        <taxon>Bacteria</taxon>
        <taxon>Pseudomonadati</taxon>
        <taxon>Pseudomonadota</taxon>
        <taxon>Gammaproteobacteria</taxon>
        <taxon>Vibrionales</taxon>
        <taxon>Vibrionaceae</taxon>
        <taxon>Aliivibrio</taxon>
    </lineage>
</organism>
<evidence type="ECO:0000313" key="3">
    <source>
        <dbReference type="EMBL" id="RYU46119.1"/>
    </source>
</evidence>
<feature type="region of interest" description="Disordered" evidence="1">
    <location>
        <begin position="119"/>
        <end position="158"/>
    </location>
</feature>
<evidence type="ECO:0000256" key="1">
    <source>
        <dbReference type="SAM" id="MobiDB-lite"/>
    </source>
</evidence>
<dbReference type="Proteomes" id="UP000293465">
    <property type="component" value="Unassembled WGS sequence"/>
</dbReference>
<reference evidence="3 4" key="1">
    <citation type="submission" date="2019-02" db="EMBL/GenBank/DDBJ databases">
        <title>Genome sequences of Aliivibrio finisterrensis strains from farmed Atlantic salmon.</title>
        <authorList>
            <person name="Bowman J.P."/>
        </authorList>
    </citation>
    <scope>NUCLEOTIDE SEQUENCE [LARGE SCALE GENOMIC DNA]</scope>
    <source>
        <strain evidence="3 4">A32</strain>
    </source>
</reference>
<protein>
    <recommendedName>
        <fullName evidence="5">DUF2999 family protein</fullName>
    </recommendedName>
</protein>
<name>A0A4Q5KIT0_9GAMM</name>
<evidence type="ECO:0000313" key="4">
    <source>
        <dbReference type="Proteomes" id="UP000293465"/>
    </source>
</evidence>
<proteinExistence type="predicted"/>
<sequence>MKTSVTILSILSIAFSSLTFAIENQEQRDMIESQLSNNPSELIYKNILQAYPEFAPEFLSILLKQDGIDSQKAIEAAMLAAPDKVLEIAQIARDAGVSNEDITSAALLAGIDPTQVAEASAAGVPTNTPVAPISPVSPPSAPSVGGQGGGGSGVVSPS</sequence>
<dbReference type="EMBL" id="SEZJ01000008">
    <property type="protein sequence ID" value="RYU46119.1"/>
    <property type="molecule type" value="Genomic_DNA"/>
</dbReference>